<dbReference type="InterPro" id="IPR013766">
    <property type="entry name" value="Thioredoxin_domain"/>
</dbReference>
<sequence>MPTSLIGKDGPAPLPEGKHKLFYFSAHWCPPCKRFTPKLIEWYNKRKAAGNDDVEVIFMTNDRDQASFEEYYGDMPWLAVPFEDRHTVVQKMSKALGVQGIPTLVLFDAENNLLNNDCVPAVTNDRPFPFVPPNVIDVADGISVLGADINTVPALIAYLQYADDDDQAAVVEKLEEMALAVKESMGEGEPSMIFLTAKDESRTSRKILELTGQEDKIEGNITYMILHLQDQGAYYLKILDESDDPVESLTAYVDTFRSNKSSLEKHQMK</sequence>
<dbReference type="AlphaFoldDB" id="A0A7R9Y9G1"/>
<feature type="domain" description="Thioredoxin" evidence="1">
    <location>
        <begin position="1"/>
        <end position="176"/>
    </location>
</feature>
<evidence type="ECO:0000259" key="1">
    <source>
        <dbReference type="PROSITE" id="PS51352"/>
    </source>
</evidence>
<dbReference type="GO" id="GO:0031397">
    <property type="term" value="P:negative regulation of protein ubiquitination"/>
    <property type="evidence" value="ECO:0007669"/>
    <property type="project" value="TreeGrafter"/>
</dbReference>
<dbReference type="Gene3D" id="3.40.30.10">
    <property type="entry name" value="Glutaredoxin"/>
    <property type="match status" value="1"/>
</dbReference>
<name>A0A7R9Y9G1_9STRA</name>
<organism evidence="2">
    <name type="scientific">Pinguiococcus pyrenoidosus</name>
    <dbReference type="NCBI Taxonomy" id="172671"/>
    <lineage>
        <taxon>Eukaryota</taxon>
        <taxon>Sar</taxon>
        <taxon>Stramenopiles</taxon>
        <taxon>Ochrophyta</taxon>
        <taxon>Pinguiophyceae</taxon>
        <taxon>Pinguiochrysidales</taxon>
        <taxon>Pinguiochrysidaceae</taxon>
        <taxon>Pinguiococcus</taxon>
    </lineage>
</organism>
<dbReference type="Pfam" id="PF13905">
    <property type="entry name" value="Thioredoxin_8"/>
    <property type="match status" value="1"/>
</dbReference>
<dbReference type="PROSITE" id="PS51352">
    <property type="entry name" value="THIOREDOXIN_2"/>
    <property type="match status" value="1"/>
</dbReference>
<evidence type="ECO:0000313" key="2">
    <source>
        <dbReference type="EMBL" id="CAD8251635.1"/>
    </source>
</evidence>
<dbReference type="GO" id="GO:0004791">
    <property type="term" value="F:thioredoxin-disulfide reductase (NADPH) activity"/>
    <property type="evidence" value="ECO:0007669"/>
    <property type="project" value="TreeGrafter"/>
</dbReference>
<dbReference type="EMBL" id="HBEA01001515">
    <property type="protein sequence ID" value="CAD8251635.1"/>
    <property type="molecule type" value="Transcribed_RNA"/>
</dbReference>
<dbReference type="InterPro" id="IPR012336">
    <property type="entry name" value="Thioredoxin-like_fold"/>
</dbReference>
<accession>A0A7R9Y9G1</accession>
<reference evidence="2" key="1">
    <citation type="submission" date="2021-01" db="EMBL/GenBank/DDBJ databases">
        <authorList>
            <person name="Corre E."/>
            <person name="Pelletier E."/>
            <person name="Niang G."/>
            <person name="Scheremetjew M."/>
            <person name="Finn R."/>
            <person name="Kale V."/>
            <person name="Holt S."/>
            <person name="Cochrane G."/>
            <person name="Meng A."/>
            <person name="Brown T."/>
            <person name="Cohen L."/>
        </authorList>
    </citation>
    <scope>NUCLEOTIDE SEQUENCE</scope>
    <source>
        <strain evidence="2">CCMP2078</strain>
    </source>
</reference>
<dbReference type="GO" id="GO:0005634">
    <property type="term" value="C:nucleus"/>
    <property type="evidence" value="ECO:0007669"/>
    <property type="project" value="TreeGrafter"/>
</dbReference>
<protein>
    <recommendedName>
        <fullName evidence="1">Thioredoxin domain-containing protein</fullName>
    </recommendedName>
</protein>
<dbReference type="SUPFAM" id="SSF52833">
    <property type="entry name" value="Thioredoxin-like"/>
    <property type="match status" value="1"/>
</dbReference>
<dbReference type="GO" id="GO:0030178">
    <property type="term" value="P:negative regulation of Wnt signaling pathway"/>
    <property type="evidence" value="ECO:0007669"/>
    <property type="project" value="TreeGrafter"/>
</dbReference>
<proteinExistence type="predicted"/>
<dbReference type="PANTHER" id="PTHR46472">
    <property type="entry name" value="NUCLEOREDOXIN"/>
    <property type="match status" value="1"/>
</dbReference>
<dbReference type="InterPro" id="IPR036249">
    <property type="entry name" value="Thioredoxin-like_sf"/>
</dbReference>
<dbReference type="PANTHER" id="PTHR46472:SF1">
    <property type="entry name" value="NUCLEOREDOXIN"/>
    <property type="match status" value="1"/>
</dbReference>
<gene>
    <name evidence="2" type="ORF">PPYR1160_LOCUS1126</name>
</gene>